<evidence type="ECO:0000256" key="7">
    <source>
        <dbReference type="ARBA" id="ARBA00022840"/>
    </source>
</evidence>
<keyword evidence="13" id="KW-1185">Reference proteome</keyword>
<dbReference type="PROSITE" id="PS00211">
    <property type="entry name" value="ABC_TRANSPORTER_1"/>
    <property type="match status" value="1"/>
</dbReference>
<dbReference type="EMBL" id="JAPUFD010000002">
    <property type="protein sequence ID" value="MDI1485939.1"/>
    <property type="molecule type" value="Genomic_DNA"/>
</dbReference>
<feature type="transmembrane region" description="Helical" evidence="10">
    <location>
        <begin position="344"/>
        <end position="363"/>
    </location>
</feature>
<feature type="domain" description="ABC transporter" evidence="11">
    <location>
        <begin position="485"/>
        <end position="705"/>
    </location>
</feature>
<dbReference type="GO" id="GO:0140359">
    <property type="term" value="F:ABC-type transporter activity"/>
    <property type="evidence" value="ECO:0007669"/>
    <property type="project" value="InterPro"/>
</dbReference>
<dbReference type="Pfam" id="PF12698">
    <property type="entry name" value="ABC2_membrane_3"/>
    <property type="match status" value="2"/>
</dbReference>
<evidence type="ECO:0000256" key="4">
    <source>
        <dbReference type="ARBA" id="ARBA00022692"/>
    </source>
</evidence>
<evidence type="ECO:0000256" key="5">
    <source>
        <dbReference type="ARBA" id="ARBA00022737"/>
    </source>
</evidence>
<sequence>MPAFLLQSWTLTKKNLLIAAVRKPISTAIRAVIFPLVLVLVITYAQYFLNPPQHWGVGAASPILPLSDALIRSSASRNTVAFVHNGKTGGDIQAVIDELETSIAKAHKNLIVVADESQISDICKSHKNGASNCYGAAVFHSSGTEPTKGSVWNYTLRADTSLGNSFNVDSYNNDAQIYLLPFQQAIDQAITKRTPGYAGADLSTVLQYPFTEKTEEDRERDTKQSYLNAAIGFFGILFFFGMVGIVYQLTGVVAQERESGLSALVEAMMPNIAPWQTRAIRLLSYFGAFAIIYLPSWLAIGIILSSKVFVIATPAVTIFHHMLSGLALCSFSIAGATLFRRAQLSGIAMTIVAVVLAVIPQVLDAKRQTAATVLVLSLLFPSANYTYFITYLARWEVAGKAVVTTKAAPLPKPDPLIPTPEPYQTSISTLFILLTVQIILYPVCAFFIERSLFSTASARRRLRSDEVFTGSTVTLQSFSKTYKQGRLSRIFKKSRNDVMAVQSLDLVARKGQILMLLGPNGSGKSTTLDAIAGLSKPTGGQIELDGSGGLGIAPQKNVLWDSLTVEEHVDIFYHLKSSSNRGTREEIAALLQACDISQKAKAKTKTLSGGQKRKVQLAMMFAGGSAVCCVDEVSSGLDPLSRRKVWDILLAQRSSRTIIMTTHFLDEADFLSDNIAILSKGKLKAEGSSAELKQRFGNGYTIEASHNPRISQGYNETEIQHKTFSAVDAVRATELIEGLERNGLEDYRVSGPTLEDVFLSLVGTDIHGFSVREAAQEPVPLPPPGITEKGPESGNRVTVTQMSGVDLHSGRHLNFMSQTAVLVLKRMMVFKRKWGPHLSAFIIALIGAGVCPLFMKWMVLTKCGVTRGQYDYAPPVSGYMTNLGDLYAPKLVGGPPSPRLDTGLSNLAATYGPDHTSFYYSAIQNVSDLENEIRQESSLRDFNDYIAKNLENVTPGGFWLGDASSPPTTAWSADFLTFESPLIVNNMMNNMLSGINISTSFSRFELPPQPMAYSFGALLVTIYFSLLSCLWPALYALYPTIERLRQARALEYSNGVRVAPMWLAHLAFDFVHILAISAISTGLLSIGNVINHAGPLPTPSSPPEAAPAVPLWYNLPYLFLVLLLYGLAATLLSYVISMFAKSQLSAWVLCASGQIVLCLAYFGATLGVQTNTDVVNLTSTLDKIQYSIGLISPVANLMRSLFVALNQFTLDCGHESTPGAIGQFGSPILYLILQCFFLFGLLMLWDSGWSFTTPFRRSSKSTSVVSDDEKSSDESKEMARLQQSTSGLRVMNLTKTFGKNKAVDDVTFGVEESEVVTLLGPNGAGKSTAISLIRGDIAPSTLYSRITVSNLSIFTHRSAARARLGVCPQFDATDVLTVQEHLRFYTRVRGVRDPSHNVQQLIAHCGLSPYRHTLAGNLSGGTKRKLSLAIAMAGHPAVLLLDEPSSGLDAASKRVMWNTLASVSPGRSILLTTHSMEEADALAHRAAIMSSRILTIGTCDELRRRWGDQYHVHLVTGSAPHTTYAEMEQLKAWVRANVVVRGEKVVKMEEKTYGGQLRFSVPARKGAVGRLFRLLEANKEELGVAYYSIGETTLDQVFVNVVREFGGGRRGAR</sequence>
<dbReference type="GO" id="GO:0016020">
    <property type="term" value="C:membrane"/>
    <property type="evidence" value="ECO:0007669"/>
    <property type="project" value="UniProtKB-SubCell"/>
</dbReference>
<dbReference type="InterPro" id="IPR013525">
    <property type="entry name" value="ABC2_TM"/>
</dbReference>
<gene>
    <name evidence="12" type="ORF">OHK93_004128</name>
</gene>
<dbReference type="InterPro" id="IPR027417">
    <property type="entry name" value="P-loop_NTPase"/>
</dbReference>
<keyword evidence="3" id="KW-0813">Transport</keyword>
<feature type="transmembrane region" description="Helical" evidence="10">
    <location>
        <begin position="316"/>
        <end position="338"/>
    </location>
</feature>
<dbReference type="InterPro" id="IPR003593">
    <property type="entry name" value="AAA+_ATPase"/>
</dbReference>
<evidence type="ECO:0000259" key="11">
    <source>
        <dbReference type="PROSITE" id="PS50893"/>
    </source>
</evidence>
<dbReference type="SMART" id="SM00382">
    <property type="entry name" value="AAA"/>
    <property type="match status" value="2"/>
</dbReference>
<evidence type="ECO:0000313" key="13">
    <source>
        <dbReference type="Proteomes" id="UP001161017"/>
    </source>
</evidence>
<evidence type="ECO:0000256" key="9">
    <source>
        <dbReference type="ARBA" id="ARBA00023136"/>
    </source>
</evidence>
<keyword evidence="6" id="KW-0547">Nucleotide-binding</keyword>
<feature type="transmembrane region" description="Helical" evidence="10">
    <location>
        <begin position="1011"/>
        <end position="1038"/>
    </location>
</feature>
<evidence type="ECO:0000256" key="2">
    <source>
        <dbReference type="ARBA" id="ARBA00008869"/>
    </source>
</evidence>
<organism evidence="12 13">
    <name type="scientific">Ramalina farinacea</name>
    <dbReference type="NCBI Taxonomy" id="258253"/>
    <lineage>
        <taxon>Eukaryota</taxon>
        <taxon>Fungi</taxon>
        <taxon>Dikarya</taxon>
        <taxon>Ascomycota</taxon>
        <taxon>Pezizomycotina</taxon>
        <taxon>Lecanoromycetes</taxon>
        <taxon>OSLEUM clade</taxon>
        <taxon>Lecanoromycetidae</taxon>
        <taxon>Lecanorales</taxon>
        <taxon>Lecanorineae</taxon>
        <taxon>Ramalinaceae</taxon>
        <taxon>Ramalina</taxon>
    </lineage>
</organism>
<feature type="domain" description="ABC transporter" evidence="11">
    <location>
        <begin position="1288"/>
        <end position="1515"/>
    </location>
</feature>
<feature type="transmembrane region" description="Helical" evidence="10">
    <location>
        <begin position="1184"/>
        <end position="1206"/>
    </location>
</feature>
<reference evidence="12" key="1">
    <citation type="journal article" date="2023" name="Genome Biol. Evol.">
        <title>First Whole Genome Sequence and Flow Cytometry Genome Size Data for the Lichen-Forming Fungus Ramalina farinacea (Ascomycota).</title>
        <authorList>
            <person name="Llewellyn T."/>
            <person name="Mian S."/>
            <person name="Hill R."/>
            <person name="Leitch I.J."/>
            <person name="Gaya E."/>
        </authorList>
    </citation>
    <scope>NUCLEOTIDE SEQUENCE</scope>
    <source>
        <strain evidence="12">LIQ254RAFAR</strain>
    </source>
</reference>
<dbReference type="InterPro" id="IPR017871">
    <property type="entry name" value="ABC_transporter-like_CS"/>
</dbReference>
<proteinExistence type="inferred from homology"/>
<dbReference type="GO" id="GO:0005524">
    <property type="term" value="F:ATP binding"/>
    <property type="evidence" value="ECO:0007669"/>
    <property type="project" value="UniProtKB-KW"/>
</dbReference>
<dbReference type="Proteomes" id="UP001161017">
    <property type="component" value="Unassembled WGS sequence"/>
</dbReference>
<evidence type="ECO:0000256" key="10">
    <source>
        <dbReference type="SAM" id="Phobius"/>
    </source>
</evidence>
<evidence type="ECO:0000256" key="3">
    <source>
        <dbReference type="ARBA" id="ARBA00022448"/>
    </source>
</evidence>
<evidence type="ECO:0000313" key="12">
    <source>
        <dbReference type="EMBL" id="MDI1485939.1"/>
    </source>
</evidence>
<name>A0AA43TSE8_9LECA</name>
<comment type="similarity">
    <text evidence="2">Belongs to the ABC transporter superfamily. ABCA family.</text>
</comment>
<dbReference type="InterPro" id="IPR026082">
    <property type="entry name" value="ABCA"/>
</dbReference>
<dbReference type="PROSITE" id="PS50893">
    <property type="entry name" value="ABC_TRANSPORTER_2"/>
    <property type="match status" value="2"/>
</dbReference>
<feature type="transmembrane region" description="Helical" evidence="10">
    <location>
        <begin position="29"/>
        <end position="49"/>
    </location>
</feature>
<keyword evidence="8 10" id="KW-1133">Transmembrane helix</keyword>
<dbReference type="PANTHER" id="PTHR19229:SF36">
    <property type="entry name" value="ATP-BINDING CASSETTE SUB-FAMILY A MEMBER 2"/>
    <property type="match status" value="1"/>
</dbReference>
<evidence type="ECO:0000256" key="1">
    <source>
        <dbReference type="ARBA" id="ARBA00004141"/>
    </source>
</evidence>
<comment type="subcellular location">
    <subcellularLocation>
        <location evidence="1">Membrane</location>
        <topology evidence="1">Multi-pass membrane protein</topology>
    </subcellularLocation>
</comment>
<feature type="transmembrane region" description="Helical" evidence="10">
    <location>
        <begin position="430"/>
        <end position="453"/>
    </location>
</feature>
<keyword evidence="9 10" id="KW-0472">Membrane</keyword>
<feature type="transmembrane region" description="Helical" evidence="10">
    <location>
        <begin position="1227"/>
        <end position="1245"/>
    </location>
</feature>
<feature type="transmembrane region" description="Helical" evidence="10">
    <location>
        <begin position="370"/>
        <end position="393"/>
    </location>
</feature>
<dbReference type="InterPro" id="IPR003439">
    <property type="entry name" value="ABC_transporter-like_ATP-bd"/>
</dbReference>
<dbReference type="Pfam" id="PF00005">
    <property type="entry name" value="ABC_tran"/>
    <property type="match status" value="2"/>
</dbReference>
<protein>
    <recommendedName>
        <fullName evidence="11">ABC transporter domain-containing protein</fullName>
    </recommendedName>
</protein>
<keyword evidence="7" id="KW-0067">ATP-binding</keyword>
<keyword evidence="4 10" id="KW-0812">Transmembrane</keyword>
<dbReference type="GO" id="GO:0005319">
    <property type="term" value="F:lipid transporter activity"/>
    <property type="evidence" value="ECO:0007669"/>
    <property type="project" value="TreeGrafter"/>
</dbReference>
<accession>A0AA43TSE8</accession>
<dbReference type="FunFam" id="3.40.50.300:FF:001345">
    <property type="entry name" value="Related to ABC transporter"/>
    <property type="match status" value="1"/>
</dbReference>
<dbReference type="Gene3D" id="3.40.50.300">
    <property type="entry name" value="P-loop containing nucleotide triphosphate hydrolases"/>
    <property type="match status" value="2"/>
</dbReference>
<keyword evidence="5" id="KW-0677">Repeat</keyword>
<evidence type="ECO:0000256" key="6">
    <source>
        <dbReference type="ARBA" id="ARBA00022741"/>
    </source>
</evidence>
<dbReference type="GO" id="GO:0016887">
    <property type="term" value="F:ATP hydrolysis activity"/>
    <property type="evidence" value="ECO:0007669"/>
    <property type="project" value="InterPro"/>
</dbReference>
<feature type="transmembrane region" description="Helical" evidence="10">
    <location>
        <begin position="282"/>
        <end position="304"/>
    </location>
</feature>
<feature type="transmembrane region" description="Helical" evidence="10">
    <location>
        <begin position="1144"/>
        <end position="1164"/>
    </location>
</feature>
<comment type="caution">
    <text evidence="12">The sequence shown here is derived from an EMBL/GenBank/DDBJ whole genome shotgun (WGS) entry which is preliminary data.</text>
</comment>
<feature type="transmembrane region" description="Helical" evidence="10">
    <location>
        <begin position="1111"/>
        <end position="1132"/>
    </location>
</feature>
<feature type="transmembrane region" description="Helical" evidence="10">
    <location>
        <begin position="226"/>
        <end position="247"/>
    </location>
</feature>
<feature type="transmembrane region" description="Helical" evidence="10">
    <location>
        <begin position="834"/>
        <end position="855"/>
    </location>
</feature>
<dbReference type="SUPFAM" id="SSF52540">
    <property type="entry name" value="P-loop containing nucleoside triphosphate hydrolases"/>
    <property type="match status" value="2"/>
</dbReference>
<feature type="transmembrane region" description="Helical" evidence="10">
    <location>
        <begin position="1070"/>
        <end position="1091"/>
    </location>
</feature>
<dbReference type="PANTHER" id="PTHR19229">
    <property type="entry name" value="ATP-BINDING CASSETTE TRANSPORTER SUBFAMILY A ABCA"/>
    <property type="match status" value="1"/>
</dbReference>
<evidence type="ECO:0000256" key="8">
    <source>
        <dbReference type="ARBA" id="ARBA00022989"/>
    </source>
</evidence>
<dbReference type="CDD" id="cd03263">
    <property type="entry name" value="ABC_subfamily_A"/>
    <property type="match status" value="2"/>
</dbReference>